<dbReference type="Gene3D" id="1.10.357.10">
    <property type="entry name" value="Tetracycline Repressor, domain 2"/>
    <property type="match status" value="1"/>
</dbReference>
<evidence type="ECO:0000256" key="6">
    <source>
        <dbReference type="ARBA" id="ARBA00024936"/>
    </source>
</evidence>
<dbReference type="HAMAP" id="MF_00768">
    <property type="entry name" value="HTH_type_BetI"/>
    <property type="match status" value="1"/>
</dbReference>
<keyword evidence="3 7" id="KW-0805">Transcription regulation</keyword>
<keyword evidence="5 7" id="KW-0804">Transcription</keyword>
<dbReference type="InterPro" id="IPR036271">
    <property type="entry name" value="Tet_transcr_reg_TetR-rel_C_sf"/>
</dbReference>
<dbReference type="NCBIfam" id="NF001978">
    <property type="entry name" value="PRK00767.1"/>
    <property type="match status" value="1"/>
</dbReference>
<evidence type="ECO:0000256" key="8">
    <source>
        <dbReference type="PROSITE-ProRule" id="PRU00335"/>
    </source>
</evidence>
<dbReference type="InterPro" id="IPR009057">
    <property type="entry name" value="Homeodomain-like_sf"/>
</dbReference>
<accession>A0ABX2QIE2</accession>
<comment type="caution">
    <text evidence="11">The sequence shown here is derived from an EMBL/GenBank/DDBJ whole genome shotgun (WGS) entry which is preliminary data.</text>
</comment>
<feature type="region of interest" description="Disordered" evidence="9">
    <location>
        <begin position="196"/>
        <end position="270"/>
    </location>
</feature>
<organism evidence="11 12">
    <name type="scientific">Mycoplana rhizolycopersici</name>
    <dbReference type="NCBI Taxonomy" id="2746702"/>
    <lineage>
        <taxon>Bacteria</taxon>
        <taxon>Pseudomonadati</taxon>
        <taxon>Pseudomonadota</taxon>
        <taxon>Alphaproteobacteria</taxon>
        <taxon>Hyphomicrobiales</taxon>
        <taxon>Rhizobiaceae</taxon>
        <taxon>Mycoplana</taxon>
    </lineage>
</organism>
<sequence length="270" mass="28966">MPKVGMEPVRRKALLDATLKALGDHGSPAVTMSEIARHAGVSPALAHHYFGSKEQLLVATIRSLLRQLRDDVVKTIQHAHTPRERLSAVIRTSFHADQFAPETIAAWLAFYADAQRSEETRRLLVLYARRLRSNLVASLAVLCPREDAIRIAEGAAALIDGLYIRQGLRAAPISAEASIALTEDYLNAQLRSIDAAPSRTAPHPPAGTFSPQAGRRTDAARSPAHPPLEGEVQSAAPGWGDQSGTMQATDAVAGSPPPAAARRPRPSKGR</sequence>
<dbReference type="InterPro" id="IPR050109">
    <property type="entry name" value="HTH-type_TetR-like_transc_reg"/>
</dbReference>
<reference evidence="11 12" key="1">
    <citation type="submission" date="2020-06" db="EMBL/GenBank/DDBJ databases">
        <title>Rhizobium sp.nov. isolated from the tomato plant.</title>
        <authorList>
            <person name="Thin K.K."/>
            <person name="Zhang X."/>
            <person name="He S."/>
        </authorList>
    </citation>
    <scope>NUCLEOTIDE SEQUENCE [LARGE SCALE GENOMIC DNA]</scope>
    <source>
        <strain evidence="11 12">DBTS2</strain>
    </source>
</reference>
<dbReference type="InterPro" id="IPR017757">
    <property type="entry name" value="Tscrpt_rep_BetI"/>
</dbReference>
<dbReference type="PANTHER" id="PTHR30055:SF234">
    <property type="entry name" value="HTH-TYPE TRANSCRIPTIONAL REGULATOR BETI"/>
    <property type="match status" value="1"/>
</dbReference>
<evidence type="ECO:0000313" key="12">
    <source>
        <dbReference type="Proteomes" id="UP000659172"/>
    </source>
</evidence>
<dbReference type="SUPFAM" id="SSF48498">
    <property type="entry name" value="Tetracyclin repressor-like, C-terminal domain"/>
    <property type="match status" value="1"/>
</dbReference>
<keyword evidence="12" id="KW-1185">Reference proteome</keyword>
<evidence type="ECO:0000256" key="4">
    <source>
        <dbReference type="ARBA" id="ARBA00023125"/>
    </source>
</evidence>
<evidence type="ECO:0000256" key="1">
    <source>
        <dbReference type="ARBA" id="ARBA00004719"/>
    </source>
</evidence>
<proteinExistence type="inferred from homology"/>
<keyword evidence="4 7" id="KW-0238">DNA-binding</keyword>
<gene>
    <name evidence="7 11" type="primary">betI</name>
    <name evidence="11" type="ORF">HV823_20025</name>
</gene>
<evidence type="ECO:0000313" key="11">
    <source>
        <dbReference type="EMBL" id="NVP57552.1"/>
    </source>
</evidence>
<comment type="function">
    <text evidence="7">Repressor involved in choline regulation of the bet genes.</text>
</comment>
<evidence type="ECO:0000256" key="7">
    <source>
        <dbReference type="HAMAP-Rule" id="MF_00768"/>
    </source>
</evidence>
<evidence type="ECO:0000256" key="3">
    <source>
        <dbReference type="ARBA" id="ARBA00023015"/>
    </source>
</evidence>
<dbReference type="NCBIfam" id="TIGR03384">
    <property type="entry name" value="betaine_BetI"/>
    <property type="match status" value="1"/>
</dbReference>
<dbReference type="Pfam" id="PF13977">
    <property type="entry name" value="TetR_C_6"/>
    <property type="match status" value="1"/>
</dbReference>
<keyword evidence="2 7" id="KW-0678">Repressor</keyword>
<comment type="function">
    <text evidence="6">Repressor involved in the biosynthesis of the osmoprotectant glycine betaine. It represses transcription of the choline transporter BetT and the genes of BetAB involved in the synthesis of glycine betaine.</text>
</comment>
<comment type="pathway">
    <text evidence="1 7">Amine and polyamine biosynthesis; betaine biosynthesis via choline pathway [regulation].</text>
</comment>
<dbReference type="PANTHER" id="PTHR30055">
    <property type="entry name" value="HTH-TYPE TRANSCRIPTIONAL REGULATOR RUTR"/>
    <property type="match status" value="1"/>
</dbReference>
<evidence type="ECO:0000256" key="5">
    <source>
        <dbReference type="ARBA" id="ARBA00023163"/>
    </source>
</evidence>
<dbReference type="Pfam" id="PF00440">
    <property type="entry name" value="TetR_N"/>
    <property type="match status" value="1"/>
</dbReference>
<evidence type="ECO:0000256" key="9">
    <source>
        <dbReference type="SAM" id="MobiDB-lite"/>
    </source>
</evidence>
<dbReference type="InterPro" id="IPR023772">
    <property type="entry name" value="DNA-bd_HTH_TetR-type_CS"/>
</dbReference>
<dbReference type="PRINTS" id="PR00455">
    <property type="entry name" value="HTHTETR"/>
</dbReference>
<dbReference type="SUPFAM" id="SSF46689">
    <property type="entry name" value="Homeodomain-like"/>
    <property type="match status" value="1"/>
</dbReference>
<dbReference type="InterPro" id="IPR001647">
    <property type="entry name" value="HTH_TetR"/>
</dbReference>
<name>A0ABX2QIE2_9HYPH</name>
<dbReference type="InterPro" id="IPR039538">
    <property type="entry name" value="BetI_C"/>
</dbReference>
<evidence type="ECO:0000256" key="2">
    <source>
        <dbReference type="ARBA" id="ARBA00022491"/>
    </source>
</evidence>
<evidence type="ECO:0000259" key="10">
    <source>
        <dbReference type="PROSITE" id="PS50977"/>
    </source>
</evidence>
<feature type="domain" description="HTH tetR-type" evidence="10">
    <location>
        <begin position="8"/>
        <end position="68"/>
    </location>
</feature>
<feature type="DNA-binding region" description="H-T-H motif" evidence="7 8">
    <location>
        <begin position="31"/>
        <end position="50"/>
    </location>
</feature>
<dbReference type="PROSITE" id="PS01081">
    <property type="entry name" value="HTH_TETR_1"/>
    <property type="match status" value="1"/>
</dbReference>
<dbReference type="EMBL" id="JABXYK010000014">
    <property type="protein sequence ID" value="NVP57552.1"/>
    <property type="molecule type" value="Genomic_DNA"/>
</dbReference>
<dbReference type="PROSITE" id="PS50977">
    <property type="entry name" value="HTH_TETR_2"/>
    <property type="match status" value="1"/>
</dbReference>
<protein>
    <recommendedName>
        <fullName evidence="7">HTH-type transcriptional regulator BetI</fullName>
    </recommendedName>
</protein>
<dbReference type="Proteomes" id="UP000659172">
    <property type="component" value="Unassembled WGS sequence"/>
</dbReference>